<dbReference type="NCBIfam" id="TIGR01981">
    <property type="entry name" value="sufD"/>
    <property type="match status" value="1"/>
</dbReference>
<dbReference type="InterPro" id="IPR011542">
    <property type="entry name" value="SUF_FeS_clus_asmbl_SufD"/>
</dbReference>
<evidence type="ECO:0000313" key="5">
    <source>
        <dbReference type="Proteomes" id="UP000702425"/>
    </source>
</evidence>
<evidence type="ECO:0000259" key="2">
    <source>
        <dbReference type="Pfam" id="PF01458"/>
    </source>
</evidence>
<proteinExistence type="inferred from homology"/>
<dbReference type="InterPro" id="IPR045595">
    <property type="entry name" value="SufBD_N"/>
</dbReference>
<dbReference type="Pfam" id="PF01458">
    <property type="entry name" value="SUFBD_core"/>
    <property type="match status" value="1"/>
</dbReference>
<dbReference type="Proteomes" id="UP000702425">
    <property type="component" value="Unassembled WGS sequence"/>
</dbReference>
<feature type="domain" description="SUF system FeS cluster assembly SufBD core" evidence="2">
    <location>
        <begin position="196"/>
        <end position="422"/>
    </location>
</feature>
<dbReference type="InterPro" id="IPR055346">
    <property type="entry name" value="Fe-S_cluster_assembly_SufBD"/>
</dbReference>
<dbReference type="InterPro" id="IPR000825">
    <property type="entry name" value="SUF_FeS_clus_asmbl_SufBD_core"/>
</dbReference>
<evidence type="ECO:0000313" key="4">
    <source>
        <dbReference type="EMBL" id="NQE36218.1"/>
    </source>
</evidence>
<comment type="similarity">
    <text evidence="1">Belongs to the iron-sulfur cluster assembly SufBD family.</text>
</comment>
<protein>
    <submittedName>
        <fullName evidence="4">FeS cluster assembly protein SufD</fullName>
    </submittedName>
</protein>
<comment type="caution">
    <text evidence="4">The sequence shown here is derived from an EMBL/GenBank/DDBJ whole genome shotgun (WGS) entry which is preliminary data.</text>
</comment>
<accession>A0ABX2D185</accession>
<evidence type="ECO:0000256" key="1">
    <source>
        <dbReference type="ARBA" id="ARBA00043967"/>
    </source>
</evidence>
<feature type="domain" description="SUF system FeS cluster assembly SufBD N-terminal" evidence="3">
    <location>
        <begin position="28"/>
        <end position="184"/>
    </location>
</feature>
<gene>
    <name evidence="4" type="primary">sufD</name>
    <name evidence="4" type="ORF">E5S67_03981</name>
</gene>
<evidence type="ECO:0000259" key="3">
    <source>
        <dbReference type="Pfam" id="PF19295"/>
    </source>
</evidence>
<organism evidence="4 5">
    <name type="scientific">Microcoleus asticus IPMA8</name>
    <dbReference type="NCBI Taxonomy" id="2563858"/>
    <lineage>
        <taxon>Bacteria</taxon>
        <taxon>Bacillati</taxon>
        <taxon>Cyanobacteriota</taxon>
        <taxon>Cyanophyceae</taxon>
        <taxon>Oscillatoriophycideae</taxon>
        <taxon>Oscillatoriales</taxon>
        <taxon>Microcoleaceae</taxon>
        <taxon>Microcoleus</taxon>
        <taxon>Microcoleus asticus</taxon>
    </lineage>
</organism>
<dbReference type="RefSeq" id="WP_172190152.1">
    <property type="nucleotide sequence ID" value="NZ_CAWPPK010000294.1"/>
</dbReference>
<sequence>MMNTQVASREMFLADVVNQCSKLEAVNSKSAAYGLQDLRDAATEYVLSSSFPTVRDEEWRFTDLSPVLQIPFHIPLSNQSKVKLTDIIMPVKNRDDLPLRLVFVNGFYAPDLSTVESSVLRNLPIDFYAGNLSNVPEKYQGRITDVLSKHRQQTEVFTALNTAGLADSAVVFVPANMSIDLPIHLLFLTAPGTSPTMSQPHCLIIAEPGSNVTLVEDYATIGNVPAFTNAVTDVVVGENATVNHVRLQREGGEVVHLGKSAIEQSRNSRYTCHAISLGGKISRHNLEVFQRGEATETTLNGLSVAFGEQLADTHSLIDFNHPHGTSRQLHKCIVGNKARAVFNGKVFVRKAAQLTDAGQLSRNLLLSPRARVDTKPQLEIVADNVKCSHGATVSQLEDDELFYLQSRGLDLERSRYLLIDAFAAEILNLLPIAGVAKMLSTCVAIQE</sequence>
<dbReference type="Pfam" id="PF19295">
    <property type="entry name" value="SufBD_N"/>
    <property type="match status" value="1"/>
</dbReference>
<dbReference type="PANTHER" id="PTHR43575:SF1">
    <property type="entry name" value="PROTEIN ABCI7, CHLOROPLASTIC"/>
    <property type="match status" value="1"/>
</dbReference>
<dbReference type="PANTHER" id="PTHR43575">
    <property type="entry name" value="PROTEIN ABCI7, CHLOROPLASTIC"/>
    <property type="match status" value="1"/>
</dbReference>
<name>A0ABX2D185_9CYAN</name>
<dbReference type="SUPFAM" id="SSF101960">
    <property type="entry name" value="Stabilizer of iron transporter SufD"/>
    <property type="match status" value="1"/>
</dbReference>
<keyword evidence="5" id="KW-1185">Reference proteome</keyword>
<reference evidence="4 5" key="1">
    <citation type="journal article" date="2020" name="Sci. Rep.">
        <title>A novel cyanobacterial geosmin producer, revising GeoA distribution and dispersion patterns in Bacteria.</title>
        <authorList>
            <person name="Churro C."/>
            <person name="Semedo-Aguiar A.P."/>
            <person name="Silva A.D."/>
            <person name="Pereira-Leal J.B."/>
            <person name="Leite R.B."/>
        </authorList>
    </citation>
    <scope>NUCLEOTIDE SEQUENCE [LARGE SCALE GENOMIC DNA]</scope>
    <source>
        <strain evidence="4 5">IPMA8</strain>
    </source>
</reference>
<dbReference type="InterPro" id="IPR037284">
    <property type="entry name" value="SUF_FeS_clus_asmbl_SufBD_sf"/>
</dbReference>
<dbReference type="EMBL" id="SRRZ01000078">
    <property type="protein sequence ID" value="NQE36218.1"/>
    <property type="molecule type" value="Genomic_DNA"/>
</dbReference>